<evidence type="ECO:0000256" key="1">
    <source>
        <dbReference type="SAM" id="MobiDB-lite"/>
    </source>
</evidence>
<dbReference type="EMBL" id="POUB01000079">
    <property type="protein sequence ID" value="PZF98252.1"/>
    <property type="molecule type" value="Genomic_DNA"/>
</dbReference>
<proteinExistence type="predicted"/>
<organism evidence="2 3">
    <name type="scientific">Micromonospora deserti</name>
    <dbReference type="NCBI Taxonomy" id="2070366"/>
    <lineage>
        <taxon>Bacteria</taxon>
        <taxon>Bacillati</taxon>
        <taxon>Actinomycetota</taxon>
        <taxon>Actinomycetes</taxon>
        <taxon>Micromonosporales</taxon>
        <taxon>Micromonosporaceae</taxon>
        <taxon>Micromonospora</taxon>
    </lineage>
</organism>
<feature type="compositionally biased region" description="Basic and acidic residues" evidence="1">
    <location>
        <begin position="47"/>
        <end position="75"/>
    </location>
</feature>
<feature type="region of interest" description="Disordered" evidence="1">
    <location>
        <begin position="1"/>
        <end position="99"/>
    </location>
</feature>
<sequence length="218" mass="22844">MQPDQSGATPADVDTSAIGDDDLEAQELLADAVDSDDPDGADALGDPGKKALDAMKQREKAARAESRELKKRLADLEAAAAAKDKTPDEQAIDAARREAAAETLAKANARILRSEVKAAAAGKLADPSDALRLLDLDQFEVGDDGEVDAGDIADAISELIKNKPYLAAQGGTTTFDSARGKRTPAGQLTRDDIKKMSPAEINAARKAGRLDNLLGKKP</sequence>
<evidence type="ECO:0000313" key="3">
    <source>
        <dbReference type="Proteomes" id="UP000248749"/>
    </source>
</evidence>
<dbReference type="AlphaFoldDB" id="A0A2W2CI51"/>
<evidence type="ECO:0000313" key="2">
    <source>
        <dbReference type="EMBL" id="PZF98252.1"/>
    </source>
</evidence>
<feature type="compositionally biased region" description="Basic and acidic residues" evidence="1">
    <location>
        <begin position="82"/>
        <end position="99"/>
    </location>
</feature>
<name>A0A2W2CI51_9ACTN</name>
<protein>
    <recommendedName>
        <fullName evidence="4">Phage capsid protein</fullName>
    </recommendedName>
</protein>
<dbReference type="Pfam" id="PF06810">
    <property type="entry name" value="Phage_scaffold"/>
    <property type="match status" value="1"/>
</dbReference>
<dbReference type="OrthoDB" id="4204055at2"/>
<keyword evidence="3" id="KW-1185">Reference proteome</keyword>
<gene>
    <name evidence="2" type="ORF">C1I99_13785</name>
</gene>
<evidence type="ECO:0008006" key="4">
    <source>
        <dbReference type="Google" id="ProtNLM"/>
    </source>
</evidence>
<reference evidence="2 3" key="1">
    <citation type="submission" date="2018-01" db="EMBL/GenBank/DDBJ databases">
        <title>Draft genome sequence of Salinispora sp. 13K206.</title>
        <authorList>
            <person name="Sahin N."/>
            <person name="Saygin H."/>
            <person name="Ay H."/>
        </authorList>
    </citation>
    <scope>NUCLEOTIDE SEQUENCE [LARGE SCALE GENOMIC DNA]</scope>
    <source>
        <strain evidence="2 3">13K206</strain>
    </source>
</reference>
<feature type="region of interest" description="Disordered" evidence="1">
    <location>
        <begin position="171"/>
        <end position="191"/>
    </location>
</feature>
<dbReference type="RefSeq" id="WP_111134612.1">
    <property type="nucleotide sequence ID" value="NZ_POUB01000079.1"/>
</dbReference>
<comment type="caution">
    <text evidence="2">The sequence shown here is derived from an EMBL/GenBank/DDBJ whole genome shotgun (WGS) entry which is preliminary data.</text>
</comment>
<dbReference type="InterPro" id="IPR009636">
    <property type="entry name" value="SCAF"/>
</dbReference>
<dbReference type="Proteomes" id="UP000248749">
    <property type="component" value="Unassembled WGS sequence"/>
</dbReference>
<accession>A0A2W2CI51</accession>